<feature type="transmembrane region" description="Helical" evidence="5">
    <location>
        <begin position="385"/>
        <end position="405"/>
    </location>
</feature>
<dbReference type="Proteomes" id="UP000494165">
    <property type="component" value="Unassembled WGS sequence"/>
</dbReference>
<dbReference type="PANTHER" id="PTHR11814">
    <property type="entry name" value="SULFATE TRANSPORTER"/>
    <property type="match status" value="1"/>
</dbReference>
<organism evidence="7 8">
    <name type="scientific">Cloeon dipterum</name>
    <dbReference type="NCBI Taxonomy" id="197152"/>
    <lineage>
        <taxon>Eukaryota</taxon>
        <taxon>Metazoa</taxon>
        <taxon>Ecdysozoa</taxon>
        <taxon>Arthropoda</taxon>
        <taxon>Hexapoda</taxon>
        <taxon>Insecta</taxon>
        <taxon>Pterygota</taxon>
        <taxon>Palaeoptera</taxon>
        <taxon>Ephemeroptera</taxon>
        <taxon>Pisciforma</taxon>
        <taxon>Baetidae</taxon>
        <taxon>Cloeon</taxon>
    </lineage>
</organism>
<keyword evidence="3 5" id="KW-1133">Transmembrane helix</keyword>
<feature type="transmembrane region" description="Helical" evidence="5">
    <location>
        <begin position="445"/>
        <end position="472"/>
    </location>
</feature>
<evidence type="ECO:0000313" key="8">
    <source>
        <dbReference type="Proteomes" id="UP000494165"/>
    </source>
</evidence>
<evidence type="ECO:0000256" key="1">
    <source>
        <dbReference type="ARBA" id="ARBA00004141"/>
    </source>
</evidence>
<dbReference type="Pfam" id="PF01740">
    <property type="entry name" value="STAS"/>
    <property type="match status" value="1"/>
</dbReference>
<evidence type="ECO:0000256" key="4">
    <source>
        <dbReference type="ARBA" id="ARBA00023136"/>
    </source>
</evidence>
<evidence type="ECO:0000256" key="3">
    <source>
        <dbReference type="ARBA" id="ARBA00022989"/>
    </source>
</evidence>
<evidence type="ECO:0000256" key="2">
    <source>
        <dbReference type="ARBA" id="ARBA00022692"/>
    </source>
</evidence>
<dbReference type="SUPFAM" id="SSF52091">
    <property type="entry name" value="SpoIIaa-like"/>
    <property type="match status" value="1"/>
</dbReference>
<feature type="domain" description="STAS" evidence="6">
    <location>
        <begin position="482"/>
        <end position="579"/>
    </location>
</feature>
<keyword evidence="4 5" id="KW-0472">Membrane</keyword>
<feature type="transmembrane region" description="Helical" evidence="5">
    <location>
        <begin position="83"/>
        <end position="106"/>
    </location>
</feature>
<proteinExistence type="predicted"/>
<dbReference type="OrthoDB" id="288203at2759"/>
<dbReference type="Gene3D" id="3.30.750.24">
    <property type="entry name" value="STAS domain"/>
    <property type="match status" value="1"/>
</dbReference>
<dbReference type="EMBL" id="CADEPI010000061">
    <property type="protein sequence ID" value="CAB3371436.1"/>
    <property type="molecule type" value="Genomic_DNA"/>
</dbReference>
<feature type="transmembrane region" description="Helical" evidence="5">
    <location>
        <begin position="127"/>
        <end position="147"/>
    </location>
</feature>
<feature type="transmembrane region" description="Helical" evidence="5">
    <location>
        <begin position="412"/>
        <end position="433"/>
    </location>
</feature>
<dbReference type="InterPro" id="IPR011547">
    <property type="entry name" value="SLC26A/SulP_dom"/>
</dbReference>
<dbReference type="InterPro" id="IPR001902">
    <property type="entry name" value="SLC26A/SulP_fam"/>
</dbReference>
<dbReference type="InterPro" id="IPR002645">
    <property type="entry name" value="STAS_dom"/>
</dbReference>
<comment type="caution">
    <text evidence="7">The sequence shown here is derived from an EMBL/GenBank/DDBJ whole genome shotgun (WGS) entry which is preliminary data.</text>
</comment>
<feature type="transmembrane region" description="Helical" evidence="5">
    <location>
        <begin position="52"/>
        <end position="71"/>
    </location>
</feature>
<evidence type="ECO:0000259" key="6">
    <source>
        <dbReference type="PROSITE" id="PS50801"/>
    </source>
</evidence>
<comment type="subcellular location">
    <subcellularLocation>
        <location evidence="1">Membrane</location>
        <topology evidence="1">Multi-pass membrane protein</topology>
    </subcellularLocation>
</comment>
<dbReference type="PROSITE" id="PS50801">
    <property type="entry name" value="STAS"/>
    <property type="match status" value="1"/>
</dbReference>
<name>A0A8S1CP14_9INSE</name>
<dbReference type="AlphaFoldDB" id="A0A8S1CP14"/>
<dbReference type="GO" id="GO:0016020">
    <property type="term" value="C:membrane"/>
    <property type="evidence" value="ECO:0007669"/>
    <property type="project" value="UniProtKB-SubCell"/>
</dbReference>
<dbReference type="Pfam" id="PF00916">
    <property type="entry name" value="Sulfate_transp"/>
    <property type="match status" value="1"/>
</dbReference>
<dbReference type="CDD" id="cd07042">
    <property type="entry name" value="STAS_SulP_like_sulfate_transporter"/>
    <property type="match status" value="1"/>
</dbReference>
<keyword evidence="2 5" id="KW-0812">Transmembrane</keyword>
<sequence length="626" mass="67899">MEFSHCIGILPGFPALQEEAMSALFKREKVKQLIRQRVPIVAWLPSYDRTDFICDLIAGVTVGLTVIPQALAYSTLAGLEPQYGLYSAFMGCFMYIIFGGCKDITIGPTALMSLMTYDQVKGKNKDFAVLLCFLTGCVQMLFGILNLGVLLDFISVPVSIGFTSATSVIIIVSQLKGLLGLKFSSNSFLDNVTQVFKNLPNTRFGDTFLGFSCILALLLLRKIKDLPIKEPADGRSSVRKVLKRALWLISVSRNILVVIACSIIAVCFEATGNQPPFQLIGTVQSGLPSLSLPPFSTTLNNQTLSFTDMVSELGSSIILVPVIAILGNVAIAKTFATGDSVDATQEMIGLGMSNLAACLTSAYPVDGSFSRSAVNHASGVRTPMGGLYTGVLVLLALSWLTPYFYFIPKATLAAVIICAVIFMIEYEVVTPMWRSSRKDLVPTFTTFAVCLAWGVEYGILAGVGVNIVMLLYPSARPTIQVQRAMTKSGRSYLMITPSNSLYFPAVDFIRTTVGKAGSQEGRSAVVVDCKFVLGADFTAAKGIAALIDDFKRRSQPIYFYNLRPGVIEVFKGASLEEFIHFGDEDELDEYITKEYVLIQSSKSGGGDEELVPLSTFQGDQERGCTG</sequence>
<keyword evidence="8" id="KW-1185">Reference proteome</keyword>
<feature type="transmembrane region" description="Helical" evidence="5">
    <location>
        <begin position="245"/>
        <end position="266"/>
    </location>
</feature>
<feature type="transmembrane region" description="Helical" evidence="5">
    <location>
        <begin position="347"/>
        <end position="365"/>
    </location>
</feature>
<feature type="transmembrane region" description="Helical" evidence="5">
    <location>
        <begin position="313"/>
        <end position="335"/>
    </location>
</feature>
<gene>
    <name evidence="7" type="ORF">CLODIP_2_CD04641</name>
</gene>
<feature type="transmembrane region" description="Helical" evidence="5">
    <location>
        <begin position="153"/>
        <end position="172"/>
    </location>
</feature>
<dbReference type="InterPro" id="IPR036513">
    <property type="entry name" value="STAS_dom_sf"/>
</dbReference>
<evidence type="ECO:0000313" key="7">
    <source>
        <dbReference type="EMBL" id="CAB3371436.1"/>
    </source>
</evidence>
<evidence type="ECO:0000256" key="5">
    <source>
        <dbReference type="SAM" id="Phobius"/>
    </source>
</evidence>
<accession>A0A8S1CP14</accession>
<reference evidence="7 8" key="1">
    <citation type="submission" date="2020-04" db="EMBL/GenBank/DDBJ databases">
        <authorList>
            <person name="Alioto T."/>
            <person name="Alioto T."/>
            <person name="Gomez Garrido J."/>
        </authorList>
    </citation>
    <scope>NUCLEOTIDE SEQUENCE [LARGE SCALE GENOMIC DNA]</scope>
</reference>
<protein>
    <recommendedName>
        <fullName evidence="6">STAS domain-containing protein</fullName>
    </recommendedName>
</protein>
<dbReference type="GO" id="GO:0055085">
    <property type="term" value="P:transmembrane transport"/>
    <property type="evidence" value="ECO:0007669"/>
    <property type="project" value="InterPro"/>
</dbReference>